<dbReference type="Pfam" id="PF08238">
    <property type="entry name" value="Sel1"/>
    <property type="match status" value="4"/>
</dbReference>
<accession>A0ABU3EDK8</accession>
<comment type="similarity">
    <text evidence="1">Belongs to the peptidase C14A family.</text>
</comment>
<dbReference type="SMART" id="SM00671">
    <property type="entry name" value="SEL1"/>
    <property type="match status" value="4"/>
</dbReference>
<dbReference type="PANTHER" id="PTHR22576">
    <property type="entry name" value="MUCOSA ASSOCIATED LYMPHOID TISSUE LYMPHOMA TRANSLOCATION PROTEIN 1/PARACASPASE"/>
    <property type="match status" value="1"/>
</dbReference>
<dbReference type="SUPFAM" id="SSF81901">
    <property type="entry name" value="HCP-like"/>
    <property type="match status" value="1"/>
</dbReference>
<dbReference type="InterPro" id="IPR011990">
    <property type="entry name" value="TPR-like_helical_dom_sf"/>
</dbReference>
<feature type="domain" description="Caspase family p20" evidence="2">
    <location>
        <begin position="42"/>
        <end position="171"/>
    </location>
</feature>
<name>A0ABU3EDK8_9RHOB</name>
<dbReference type="Gene3D" id="1.25.40.10">
    <property type="entry name" value="Tetratricopeptide repeat domain"/>
    <property type="match status" value="1"/>
</dbReference>
<dbReference type="InterPro" id="IPR015917">
    <property type="entry name" value="Pept_C14A"/>
</dbReference>
<dbReference type="SUPFAM" id="SSF52129">
    <property type="entry name" value="Caspase-like"/>
    <property type="match status" value="1"/>
</dbReference>
<dbReference type="InterPro" id="IPR052039">
    <property type="entry name" value="Caspase-related_regulators"/>
</dbReference>
<protein>
    <submittedName>
        <fullName evidence="3">Caspase family protein</fullName>
    </submittedName>
</protein>
<gene>
    <name evidence="3" type="ORF">RM190_10675</name>
</gene>
<dbReference type="EMBL" id="JAVRQI010000007">
    <property type="protein sequence ID" value="MDT1062326.1"/>
    <property type="molecule type" value="Genomic_DNA"/>
</dbReference>
<evidence type="ECO:0000313" key="4">
    <source>
        <dbReference type="Proteomes" id="UP001251085"/>
    </source>
</evidence>
<evidence type="ECO:0000256" key="1">
    <source>
        <dbReference type="ARBA" id="ARBA00010134"/>
    </source>
</evidence>
<dbReference type="InterPro" id="IPR029030">
    <property type="entry name" value="Caspase-like_dom_sf"/>
</dbReference>
<dbReference type="SMART" id="SM00115">
    <property type="entry name" value="CASc"/>
    <property type="match status" value="1"/>
</dbReference>
<organism evidence="3 4">
    <name type="scientific">Paracoccus broussonetiae</name>
    <dbReference type="NCBI Taxonomy" id="3075834"/>
    <lineage>
        <taxon>Bacteria</taxon>
        <taxon>Pseudomonadati</taxon>
        <taxon>Pseudomonadota</taxon>
        <taxon>Alphaproteobacteria</taxon>
        <taxon>Rhodobacterales</taxon>
        <taxon>Paracoccaceae</taxon>
        <taxon>Paracoccus</taxon>
    </lineage>
</organism>
<dbReference type="PANTHER" id="PTHR22576:SF37">
    <property type="entry name" value="MUCOSA-ASSOCIATED LYMPHOID TISSUE LYMPHOMA TRANSLOCATION PROTEIN 1"/>
    <property type="match status" value="1"/>
</dbReference>
<keyword evidence="4" id="KW-1185">Reference proteome</keyword>
<dbReference type="InterPro" id="IPR001309">
    <property type="entry name" value="Pept_C14_p20"/>
</dbReference>
<dbReference type="Proteomes" id="UP001251085">
    <property type="component" value="Unassembled WGS sequence"/>
</dbReference>
<evidence type="ECO:0000313" key="3">
    <source>
        <dbReference type="EMBL" id="MDT1062326.1"/>
    </source>
</evidence>
<dbReference type="Pfam" id="PF00656">
    <property type="entry name" value="Peptidase_C14"/>
    <property type="match status" value="1"/>
</dbReference>
<evidence type="ECO:0000259" key="2">
    <source>
        <dbReference type="PROSITE" id="PS50208"/>
    </source>
</evidence>
<proteinExistence type="inferred from homology"/>
<dbReference type="InterPro" id="IPR011600">
    <property type="entry name" value="Pept_C14_caspase"/>
</dbReference>
<dbReference type="InterPro" id="IPR006597">
    <property type="entry name" value="Sel1-like"/>
</dbReference>
<dbReference type="Gene3D" id="3.40.50.1460">
    <property type="match status" value="1"/>
</dbReference>
<comment type="caution">
    <text evidence="3">The sequence shown here is derived from an EMBL/GenBank/DDBJ whole genome shotgun (WGS) entry which is preliminary data.</text>
</comment>
<reference evidence="4" key="1">
    <citation type="submission" date="2023-07" db="EMBL/GenBank/DDBJ databases">
        <title>Characterization of two Paracoccaceae strains isolated from Phycosphere and proposal of Xinfangfangia lacusdiani sp. nov.</title>
        <authorList>
            <person name="Deng Y."/>
            <person name="Zhang Y.Q."/>
        </authorList>
    </citation>
    <scope>NUCLEOTIDE SEQUENCE [LARGE SCALE GENOMIC DNA]</scope>
    <source>
        <strain evidence="4">CPCC 101403</strain>
    </source>
</reference>
<sequence length="657" mass="70533">MPLSKKPIPRWSVPSAFERVAGILIVWAVLAITLFAGPARAEQRIALIIGNAAYSAIPSLDNSANDANDMALTLTELGFRVTLGIDRSREEMLDLIAGFGAEARTADVALFYYAGHAFQVSDSNYLIPTDFNPVNLEQAAADSIMLDVALNALAEAPGLKIVMLDACRDNRNQIPGVRDGLARVGSAADFLIVYATQPGAVASDGKGRNGTFTGALLHHIRTPSQDISEMMIAVRKEVIAQSGGLQIPWESSSLTRRFFFDDGPPTANSDTMLYQAAVRSWDKSLMNLYLQRYPEGVHAGDILAMLTEGKTANTQLRSIGPDEESGEQLWQLAQRNRLRPLFESYLNTYASGPHADEARRILAEMPPDADQDPARRCELQANHPRDGTETTPGVPFELLARNSVAAIRDCEEAVRLNPGQARYLALLARAYAASGLRDKAVPLFEQAADQGDLRAMVSLALIVETGDGAEKDPAKAQALFEKAAAAGSPDAAINVAIPLLDENRSAADHKRGIALMQQASQSGAAIATFNLGLLARDGKFGTPADARALFERAAREGEPRAYREAAYLLAEGHGVAKSGLEASKYLLLGVASDDGSLLQELTAPGQSWPKDTLVEMQRRLGRVGLYSKGFDGLPGPALKQALEKWRNGGFNASALGS</sequence>
<dbReference type="PROSITE" id="PS50208">
    <property type="entry name" value="CASPASE_P20"/>
    <property type="match status" value="1"/>
</dbReference>